<feature type="compositionally biased region" description="Polar residues" evidence="1">
    <location>
        <begin position="69"/>
        <end position="90"/>
    </location>
</feature>
<proteinExistence type="predicted"/>
<sequence>MAFGDFVPSISRSRLNLVVPPSVRRRFSLLRVVLQPHTPTTPAENVQAQIFDQLSTSILSPGPGIIPAPSQSNTPSNTGTLQPNTQSNSEGTTISTGAIVGGAVGGLAVLCSFAFAVFWLVRRKKNANAHAKSESDSDTYMAYKPELEAYERERQRAELFGRGMTPEMSSQGPAAYDTPSRRLHYPLMTPVELPAAGGWK</sequence>
<dbReference type="Proteomes" id="UP001302602">
    <property type="component" value="Unassembled WGS sequence"/>
</dbReference>
<accession>A0AAN6Z4V5</accession>
<keyword evidence="4" id="KW-1185">Reference proteome</keyword>
<reference evidence="3" key="1">
    <citation type="journal article" date="2023" name="Mol. Phylogenet. Evol.">
        <title>Genome-scale phylogeny and comparative genomics of the fungal order Sordariales.</title>
        <authorList>
            <person name="Hensen N."/>
            <person name="Bonometti L."/>
            <person name="Westerberg I."/>
            <person name="Brannstrom I.O."/>
            <person name="Guillou S."/>
            <person name="Cros-Aarteil S."/>
            <person name="Calhoun S."/>
            <person name="Haridas S."/>
            <person name="Kuo A."/>
            <person name="Mondo S."/>
            <person name="Pangilinan J."/>
            <person name="Riley R."/>
            <person name="LaButti K."/>
            <person name="Andreopoulos B."/>
            <person name="Lipzen A."/>
            <person name="Chen C."/>
            <person name="Yan M."/>
            <person name="Daum C."/>
            <person name="Ng V."/>
            <person name="Clum A."/>
            <person name="Steindorff A."/>
            <person name="Ohm R.A."/>
            <person name="Martin F."/>
            <person name="Silar P."/>
            <person name="Natvig D.O."/>
            <person name="Lalanne C."/>
            <person name="Gautier V."/>
            <person name="Ament-Velasquez S.L."/>
            <person name="Kruys A."/>
            <person name="Hutchinson M.I."/>
            <person name="Powell A.J."/>
            <person name="Barry K."/>
            <person name="Miller A.N."/>
            <person name="Grigoriev I.V."/>
            <person name="Debuchy R."/>
            <person name="Gladieux P."/>
            <person name="Hiltunen Thoren M."/>
            <person name="Johannesson H."/>
        </authorList>
    </citation>
    <scope>NUCLEOTIDE SEQUENCE</scope>
    <source>
        <strain evidence="3">CBS 731.68</strain>
    </source>
</reference>
<comment type="caution">
    <text evidence="3">The sequence shown here is derived from an EMBL/GenBank/DDBJ whole genome shotgun (WGS) entry which is preliminary data.</text>
</comment>
<dbReference type="GeneID" id="87833031"/>
<feature type="transmembrane region" description="Helical" evidence="2">
    <location>
        <begin position="98"/>
        <end position="121"/>
    </location>
</feature>
<keyword evidence="2" id="KW-1133">Transmembrane helix</keyword>
<evidence type="ECO:0000313" key="4">
    <source>
        <dbReference type="Proteomes" id="UP001302602"/>
    </source>
</evidence>
<dbReference type="EMBL" id="MU853227">
    <property type="protein sequence ID" value="KAK4124269.1"/>
    <property type="molecule type" value="Genomic_DNA"/>
</dbReference>
<protein>
    <submittedName>
        <fullName evidence="3">Uncharacterized protein</fullName>
    </submittedName>
</protein>
<gene>
    <name evidence="3" type="ORF">N657DRAFT_680286</name>
</gene>
<reference evidence="3" key="2">
    <citation type="submission" date="2023-05" db="EMBL/GenBank/DDBJ databases">
        <authorList>
            <consortium name="Lawrence Berkeley National Laboratory"/>
            <person name="Steindorff A."/>
            <person name="Hensen N."/>
            <person name="Bonometti L."/>
            <person name="Westerberg I."/>
            <person name="Brannstrom I.O."/>
            <person name="Guillou S."/>
            <person name="Cros-Aarteil S."/>
            <person name="Calhoun S."/>
            <person name="Haridas S."/>
            <person name="Kuo A."/>
            <person name="Mondo S."/>
            <person name="Pangilinan J."/>
            <person name="Riley R."/>
            <person name="Labutti K."/>
            <person name="Andreopoulos B."/>
            <person name="Lipzen A."/>
            <person name="Chen C."/>
            <person name="Yanf M."/>
            <person name="Daum C."/>
            <person name="Ng V."/>
            <person name="Clum A."/>
            <person name="Ohm R."/>
            <person name="Martin F."/>
            <person name="Silar P."/>
            <person name="Natvig D."/>
            <person name="Lalanne C."/>
            <person name="Gautier V."/>
            <person name="Ament-Velasquez S.L."/>
            <person name="Kruys A."/>
            <person name="Hutchinson M.I."/>
            <person name="Powell A.J."/>
            <person name="Barry K."/>
            <person name="Miller A.N."/>
            <person name="Grigoriev I.V."/>
            <person name="Debuchy R."/>
            <person name="Gladieux P."/>
            <person name="Thoren M.H."/>
            <person name="Johannesson H."/>
        </authorList>
    </citation>
    <scope>NUCLEOTIDE SEQUENCE</scope>
    <source>
        <strain evidence="3">CBS 731.68</strain>
    </source>
</reference>
<evidence type="ECO:0000256" key="1">
    <source>
        <dbReference type="SAM" id="MobiDB-lite"/>
    </source>
</evidence>
<keyword evidence="2" id="KW-0472">Membrane</keyword>
<organism evidence="3 4">
    <name type="scientific">Parathielavia appendiculata</name>
    <dbReference type="NCBI Taxonomy" id="2587402"/>
    <lineage>
        <taxon>Eukaryota</taxon>
        <taxon>Fungi</taxon>
        <taxon>Dikarya</taxon>
        <taxon>Ascomycota</taxon>
        <taxon>Pezizomycotina</taxon>
        <taxon>Sordariomycetes</taxon>
        <taxon>Sordariomycetidae</taxon>
        <taxon>Sordariales</taxon>
        <taxon>Chaetomiaceae</taxon>
        <taxon>Parathielavia</taxon>
    </lineage>
</organism>
<evidence type="ECO:0000313" key="3">
    <source>
        <dbReference type="EMBL" id="KAK4124269.1"/>
    </source>
</evidence>
<evidence type="ECO:0000256" key="2">
    <source>
        <dbReference type="SAM" id="Phobius"/>
    </source>
</evidence>
<dbReference type="AlphaFoldDB" id="A0AAN6Z4V5"/>
<keyword evidence="2" id="KW-0812">Transmembrane</keyword>
<dbReference type="RefSeq" id="XP_062648040.1">
    <property type="nucleotide sequence ID" value="XM_062796263.1"/>
</dbReference>
<name>A0AAN6Z4V5_9PEZI</name>
<feature type="region of interest" description="Disordered" evidence="1">
    <location>
        <begin position="63"/>
        <end position="90"/>
    </location>
</feature>